<dbReference type="PANTHER" id="PTHR46580">
    <property type="entry name" value="SENSOR KINASE-RELATED"/>
    <property type="match status" value="1"/>
</dbReference>
<name>A0A815G4D4_ADIRI</name>
<evidence type="ECO:0000256" key="2">
    <source>
        <dbReference type="SAM" id="SignalP"/>
    </source>
</evidence>
<dbReference type="SUPFAM" id="SSF69318">
    <property type="entry name" value="Integrin alpha N-terminal domain"/>
    <property type="match status" value="1"/>
</dbReference>
<accession>A0A815G4D4</accession>
<keyword evidence="1 2" id="KW-0732">Signal</keyword>
<dbReference type="AlphaFoldDB" id="A0A815G4D4"/>
<dbReference type="Gene3D" id="2.30.30.100">
    <property type="match status" value="6"/>
</dbReference>
<evidence type="ECO:0000313" key="3">
    <source>
        <dbReference type="EMBL" id="CAF1333727.1"/>
    </source>
</evidence>
<feature type="signal peptide" evidence="2">
    <location>
        <begin position="1"/>
        <end position="16"/>
    </location>
</feature>
<gene>
    <name evidence="3" type="ORF">EDS130_LOCUS32338</name>
</gene>
<organism evidence="3 4">
    <name type="scientific">Adineta ricciae</name>
    <name type="common">Rotifer</name>
    <dbReference type="NCBI Taxonomy" id="249248"/>
    <lineage>
        <taxon>Eukaryota</taxon>
        <taxon>Metazoa</taxon>
        <taxon>Spiralia</taxon>
        <taxon>Gnathifera</taxon>
        <taxon>Rotifera</taxon>
        <taxon>Eurotatoria</taxon>
        <taxon>Bdelloidea</taxon>
        <taxon>Adinetida</taxon>
        <taxon>Adinetidae</taxon>
        <taxon>Adineta</taxon>
    </lineage>
</organism>
<feature type="chain" id="PRO_5032727692" evidence="2">
    <location>
        <begin position="17"/>
        <end position="504"/>
    </location>
</feature>
<dbReference type="PANTHER" id="PTHR46580:SF4">
    <property type="entry name" value="ATP_GTP-BINDING PROTEIN"/>
    <property type="match status" value="1"/>
</dbReference>
<dbReference type="InterPro" id="IPR028994">
    <property type="entry name" value="Integrin_alpha_N"/>
</dbReference>
<proteinExistence type="predicted"/>
<dbReference type="InterPro" id="IPR013517">
    <property type="entry name" value="FG-GAP"/>
</dbReference>
<dbReference type="EMBL" id="CAJNOJ010000247">
    <property type="protein sequence ID" value="CAF1333727.1"/>
    <property type="molecule type" value="Genomic_DNA"/>
</dbReference>
<dbReference type="Proteomes" id="UP000663852">
    <property type="component" value="Unassembled WGS sequence"/>
</dbReference>
<evidence type="ECO:0000256" key="1">
    <source>
        <dbReference type="ARBA" id="ARBA00022729"/>
    </source>
</evidence>
<sequence length="504" mass="54184">MFCIIVILSLFSIVQSVYIGKMENNTMVATINTTLVNVTLEQCTCALLLTLNQSLTVALNYFHMNQTCQLFSYNSTSIWITSNVRCTFKFINRTSILIQSFQSDSKFNTYISQSVVTTAAIQYSSLLFQGSTSTTTTTQTTSTTAAQFNLTFSLQVAYPTGISSYPAPVFVADVNQDNNLDIIVGNFGSDTIGIFLNTGTGTFRSPINYISATGYISNPNSLSVTDVNGDNTPDIIVANQGADNVGVFFNIGNGTFIFSSTYSTGSSSYPACVSVSDINNDQKPDIVVVNFGTDNIGVLLNFGNGTFRPQILYSTGSKPQSAYILDVNGDDKPDIIVGNYGDGNVGVFINYGNGTFRSQVSYSTGGNSKPYSVFVEDMNSDGKFDIIVANSGNRNVGVLFSYGNGTFRSQITYSTGSGSSPYCVFVNDMNNDGKLDIIAVNRGTNNVGIFLNTGNGTFLSQQTFAVGSQPFSLFVADINFDSKSDIVVTNLGSDNVGVLLANWY</sequence>
<reference evidence="3" key="1">
    <citation type="submission" date="2021-02" db="EMBL/GenBank/DDBJ databases">
        <authorList>
            <person name="Nowell W R."/>
        </authorList>
    </citation>
    <scope>NUCLEOTIDE SEQUENCE</scope>
</reference>
<protein>
    <submittedName>
        <fullName evidence="3">Uncharacterized protein</fullName>
    </submittedName>
</protein>
<comment type="caution">
    <text evidence="3">The sequence shown here is derived from an EMBL/GenBank/DDBJ whole genome shotgun (WGS) entry which is preliminary data.</text>
</comment>
<dbReference type="Pfam" id="PF13517">
    <property type="entry name" value="FG-GAP_3"/>
    <property type="match status" value="3"/>
</dbReference>
<evidence type="ECO:0000313" key="4">
    <source>
        <dbReference type="Proteomes" id="UP000663852"/>
    </source>
</evidence>
<dbReference type="OrthoDB" id="3153136at2759"/>